<dbReference type="InterPro" id="IPR001254">
    <property type="entry name" value="Trypsin_dom"/>
</dbReference>
<keyword evidence="5" id="KW-0720">Serine protease</keyword>
<dbReference type="InterPro" id="IPR009003">
    <property type="entry name" value="Peptidase_S1_PA"/>
</dbReference>
<dbReference type="OrthoDB" id="10059102at2759"/>
<dbReference type="AlphaFoldDB" id="A0A8J9ZKJ1"/>
<dbReference type="SUPFAM" id="SSF50494">
    <property type="entry name" value="Trypsin-like serine proteases"/>
    <property type="match status" value="1"/>
</dbReference>
<keyword evidence="3" id="KW-0645">Protease</keyword>
<keyword evidence="4" id="KW-0378">Hydrolase</keyword>
<evidence type="ECO:0000256" key="5">
    <source>
        <dbReference type="ARBA" id="ARBA00022825"/>
    </source>
</evidence>
<dbReference type="PANTHER" id="PTHR24264">
    <property type="entry name" value="TRYPSIN-RELATED"/>
    <property type="match status" value="1"/>
</dbReference>
<dbReference type="InterPro" id="IPR050127">
    <property type="entry name" value="Serine_Proteases_S1"/>
</dbReference>
<dbReference type="EMBL" id="OV696687">
    <property type="protein sequence ID" value="CAH1255089.1"/>
    <property type="molecule type" value="Genomic_DNA"/>
</dbReference>
<dbReference type="Proteomes" id="UP000838412">
    <property type="component" value="Chromosome 2"/>
</dbReference>
<evidence type="ECO:0000313" key="9">
    <source>
        <dbReference type="EMBL" id="CAH1255089.1"/>
    </source>
</evidence>
<dbReference type="PANTHER" id="PTHR24264:SF65">
    <property type="entry name" value="SRCR DOMAIN-CONTAINING PROTEIN"/>
    <property type="match status" value="1"/>
</dbReference>
<evidence type="ECO:0000256" key="3">
    <source>
        <dbReference type="ARBA" id="ARBA00022670"/>
    </source>
</evidence>
<feature type="signal peptide" evidence="7">
    <location>
        <begin position="1"/>
        <end position="15"/>
    </location>
</feature>
<proteinExistence type="predicted"/>
<name>A0A8J9ZKJ1_BRALA</name>
<gene>
    <name evidence="9" type="primary">PRSS2</name>
    <name evidence="9" type="ORF">BLAG_LOCUS14260</name>
</gene>
<organism evidence="9 10">
    <name type="scientific">Branchiostoma lanceolatum</name>
    <name type="common">Common lancelet</name>
    <name type="synonym">Amphioxus lanceolatum</name>
    <dbReference type="NCBI Taxonomy" id="7740"/>
    <lineage>
        <taxon>Eukaryota</taxon>
        <taxon>Metazoa</taxon>
        <taxon>Chordata</taxon>
        <taxon>Cephalochordata</taxon>
        <taxon>Leptocardii</taxon>
        <taxon>Amphioxiformes</taxon>
        <taxon>Branchiostomatidae</taxon>
        <taxon>Branchiostoma</taxon>
    </lineage>
</organism>
<protein>
    <submittedName>
        <fullName evidence="9">PRSS2 protein</fullName>
    </submittedName>
</protein>
<dbReference type="FunFam" id="2.40.10.10:FF:000003">
    <property type="entry name" value="Transmembrane serine protease 3"/>
    <property type="match status" value="1"/>
</dbReference>
<dbReference type="GO" id="GO:0005615">
    <property type="term" value="C:extracellular space"/>
    <property type="evidence" value="ECO:0007669"/>
    <property type="project" value="TreeGrafter"/>
</dbReference>
<evidence type="ECO:0000256" key="2">
    <source>
        <dbReference type="ARBA" id="ARBA00022525"/>
    </source>
</evidence>
<keyword evidence="7" id="KW-0732">Signal</keyword>
<evidence type="ECO:0000259" key="8">
    <source>
        <dbReference type="PROSITE" id="PS50240"/>
    </source>
</evidence>
<evidence type="ECO:0000256" key="1">
    <source>
        <dbReference type="ARBA" id="ARBA00004613"/>
    </source>
</evidence>
<feature type="chain" id="PRO_5035479068" evidence="7">
    <location>
        <begin position="16"/>
        <end position="252"/>
    </location>
</feature>
<dbReference type="InterPro" id="IPR043504">
    <property type="entry name" value="Peptidase_S1_PA_chymotrypsin"/>
</dbReference>
<dbReference type="InterPro" id="IPR018114">
    <property type="entry name" value="TRYPSIN_HIS"/>
</dbReference>
<sequence>MRLFVVIALVCCTAAQQCGRSYFPDRIVGGTAATPGAFPWMVSLQQNGYHFCGGTLLNSEWVLSAAHCQASASTLRVIVGENNFGSNEGTEQSTGAQDVIPHPNYNPNTYDNDIMLIKLSYPVTINSWVSPACLPSAMVEDGTDVTVTGWGSTHPSGSPYSYRLQRVNVHTIPRSHCNAAHSYNGQVTSNMFCAGHSAGGRDSCQGDSGGPGVRAGTVYGVVSWGFGCGNARYPGVYTKVANYVDWINSYIN</sequence>
<dbReference type="CDD" id="cd00190">
    <property type="entry name" value="Tryp_SPc"/>
    <property type="match status" value="1"/>
</dbReference>
<evidence type="ECO:0000313" key="10">
    <source>
        <dbReference type="Proteomes" id="UP000838412"/>
    </source>
</evidence>
<dbReference type="PROSITE" id="PS00134">
    <property type="entry name" value="TRYPSIN_HIS"/>
    <property type="match status" value="1"/>
</dbReference>
<keyword evidence="6" id="KW-1015">Disulfide bond</keyword>
<dbReference type="InterPro" id="IPR001314">
    <property type="entry name" value="Peptidase_S1A"/>
</dbReference>
<feature type="domain" description="Peptidase S1" evidence="8">
    <location>
        <begin position="27"/>
        <end position="252"/>
    </location>
</feature>
<dbReference type="Pfam" id="PF00089">
    <property type="entry name" value="Trypsin"/>
    <property type="match status" value="1"/>
</dbReference>
<evidence type="ECO:0000256" key="7">
    <source>
        <dbReference type="SAM" id="SignalP"/>
    </source>
</evidence>
<evidence type="ECO:0000256" key="6">
    <source>
        <dbReference type="ARBA" id="ARBA00023157"/>
    </source>
</evidence>
<dbReference type="PROSITE" id="PS50240">
    <property type="entry name" value="TRYPSIN_DOM"/>
    <property type="match status" value="1"/>
</dbReference>
<dbReference type="PRINTS" id="PR00722">
    <property type="entry name" value="CHYMOTRYPSIN"/>
</dbReference>
<evidence type="ECO:0000256" key="4">
    <source>
        <dbReference type="ARBA" id="ARBA00022801"/>
    </source>
</evidence>
<accession>A0A8J9ZKJ1</accession>
<dbReference type="Gene3D" id="2.40.10.10">
    <property type="entry name" value="Trypsin-like serine proteases"/>
    <property type="match status" value="3"/>
</dbReference>
<comment type="subcellular location">
    <subcellularLocation>
        <location evidence="1">Secreted</location>
    </subcellularLocation>
</comment>
<reference evidence="9" key="1">
    <citation type="submission" date="2022-01" db="EMBL/GenBank/DDBJ databases">
        <authorList>
            <person name="Braso-Vives M."/>
        </authorList>
    </citation>
    <scope>NUCLEOTIDE SEQUENCE</scope>
</reference>
<dbReference type="SMART" id="SM00020">
    <property type="entry name" value="Tryp_SPc"/>
    <property type="match status" value="1"/>
</dbReference>
<keyword evidence="10" id="KW-1185">Reference proteome</keyword>
<dbReference type="GO" id="GO:0006508">
    <property type="term" value="P:proteolysis"/>
    <property type="evidence" value="ECO:0007669"/>
    <property type="project" value="UniProtKB-KW"/>
</dbReference>
<keyword evidence="2" id="KW-0964">Secreted</keyword>
<dbReference type="GO" id="GO:0004252">
    <property type="term" value="F:serine-type endopeptidase activity"/>
    <property type="evidence" value="ECO:0007669"/>
    <property type="project" value="InterPro"/>
</dbReference>